<feature type="compositionally biased region" description="Polar residues" evidence="3">
    <location>
        <begin position="438"/>
        <end position="449"/>
    </location>
</feature>
<dbReference type="Pfam" id="PF03735">
    <property type="entry name" value="ENT"/>
    <property type="match status" value="1"/>
</dbReference>
<dbReference type="PANTHER" id="PTHR33432">
    <property type="entry name" value="PROTEIN EMSY-LIKE 4"/>
    <property type="match status" value="1"/>
</dbReference>
<evidence type="ECO:0000259" key="4">
    <source>
        <dbReference type="PROSITE" id="PS51138"/>
    </source>
</evidence>
<feature type="compositionally biased region" description="Polar residues" evidence="3">
    <location>
        <begin position="131"/>
        <end position="144"/>
    </location>
</feature>
<dbReference type="SMART" id="SM01191">
    <property type="entry name" value="ENT"/>
    <property type="match status" value="1"/>
</dbReference>
<feature type="region of interest" description="Disordered" evidence="3">
    <location>
        <begin position="301"/>
        <end position="333"/>
    </location>
</feature>
<dbReference type="Gene3D" id="2.30.30.140">
    <property type="match status" value="1"/>
</dbReference>
<protein>
    <recommendedName>
        <fullName evidence="4">ENT domain-containing protein</fullName>
    </recommendedName>
</protein>
<evidence type="ECO:0000256" key="1">
    <source>
        <dbReference type="ARBA" id="ARBA00004123"/>
    </source>
</evidence>
<evidence type="ECO:0000313" key="5">
    <source>
        <dbReference type="EMBL" id="KAG0498284.1"/>
    </source>
</evidence>
<dbReference type="CDD" id="cd20404">
    <property type="entry name" value="Tudor_Agenet_AtEML-like"/>
    <property type="match status" value="1"/>
</dbReference>
<dbReference type="FunFam" id="1.10.1240.40:FF:000005">
    <property type="entry name" value="ENT domain containing protein, expressed"/>
    <property type="match status" value="1"/>
</dbReference>
<dbReference type="SUPFAM" id="SSF63748">
    <property type="entry name" value="Tudor/PWWP/MBT"/>
    <property type="match status" value="1"/>
</dbReference>
<name>A0A835RZ47_VANPL</name>
<comment type="subcellular location">
    <subcellularLocation>
        <location evidence="1">Nucleus</location>
    </subcellularLocation>
</comment>
<proteinExistence type="predicted"/>
<evidence type="ECO:0000313" key="6">
    <source>
        <dbReference type="Proteomes" id="UP000636800"/>
    </source>
</evidence>
<dbReference type="EMBL" id="JADCNL010000001">
    <property type="protein sequence ID" value="KAG0498284.1"/>
    <property type="molecule type" value="Genomic_DNA"/>
</dbReference>
<dbReference type="Gene3D" id="1.10.1240.40">
    <property type="entry name" value="ENT domain"/>
    <property type="match status" value="1"/>
</dbReference>
<dbReference type="OrthoDB" id="785614at2759"/>
<dbReference type="SUPFAM" id="SSF158639">
    <property type="entry name" value="ENT-like"/>
    <property type="match status" value="1"/>
</dbReference>
<dbReference type="PANTHER" id="PTHR33432:SF27">
    <property type="entry name" value="PROTEIN EMSY-LIKE 3"/>
    <property type="match status" value="1"/>
</dbReference>
<feature type="region of interest" description="Disordered" evidence="3">
    <location>
        <begin position="400"/>
        <end position="449"/>
    </location>
</feature>
<evidence type="ECO:0000256" key="2">
    <source>
        <dbReference type="ARBA" id="ARBA00023242"/>
    </source>
</evidence>
<feature type="region of interest" description="Disordered" evidence="3">
    <location>
        <begin position="131"/>
        <end position="200"/>
    </location>
</feature>
<dbReference type="InterPro" id="IPR033485">
    <property type="entry name" value="EMSY-LIKE_plant"/>
</dbReference>
<evidence type="ECO:0000256" key="3">
    <source>
        <dbReference type="SAM" id="MobiDB-lite"/>
    </source>
</evidence>
<dbReference type="InterPro" id="IPR005491">
    <property type="entry name" value="ENT_dom"/>
</dbReference>
<feature type="region of interest" description="Disordered" evidence="3">
    <location>
        <begin position="1"/>
        <end position="32"/>
    </location>
</feature>
<dbReference type="Proteomes" id="UP000636800">
    <property type="component" value="Chromosome 1"/>
</dbReference>
<keyword evidence="6" id="KW-1185">Reference proteome</keyword>
<dbReference type="InterPro" id="IPR036142">
    <property type="entry name" value="ENT_dom-like_sf"/>
</dbReference>
<sequence length="449" mass="49804">MAYDHSDSSGTADDLLPSHQTRSVRGGQVAGNGRPIIRGLSYSRVQDDMESQIHQLEQEAYIAVLRAFKAQSDVITWEKESLITDLRRELRVLDDEHRELLSRANSDEIVQQIREWRQLGGLQYGFHSNAQTNHDIIPSPTVSGSRKRQKTSQSIPLLPLGVPTSSLHPKSIGVPLQTPSSAARRGASGIRGKKPKMRKSFPGIYAPTGSMGRGQATNRSVNYAVANAHSVDAAQYDPLIGRKVMTRWPDDNNFYEAIIRDYDAAKGLHLLSYDINTPNESWEWVNLEEISPEDIRWEGEGLNNNHRGSRASSGGRTFRKSSGRGRGILKDQPREVYVPSQNGTKRKNTDEIEILNTDTLIKEVEKLFEEAHPDPLEIEKAKKVLKEHEQSLLDAIARLEDVSDGESEGGGPSSHGQSADRSQKQQFNGDKAEDGGKEQSNGEQVNGEG</sequence>
<keyword evidence="2" id="KW-0539">Nucleus</keyword>
<dbReference type="GO" id="GO:0005634">
    <property type="term" value="C:nucleus"/>
    <property type="evidence" value="ECO:0007669"/>
    <property type="project" value="UniProtKB-SubCell"/>
</dbReference>
<gene>
    <name evidence="5" type="ORF">HPP92_002975</name>
</gene>
<accession>A0A835RZ47</accession>
<feature type="domain" description="ENT" evidence="4">
    <location>
        <begin position="49"/>
        <end position="136"/>
    </location>
</feature>
<feature type="compositionally biased region" description="Polar residues" evidence="3">
    <location>
        <begin position="302"/>
        <end position="315"/>
    </location>
</feature>
<comment type="caution">
    <text evidence="5">The sequence shown here is derived from an EMBL/GenBank/DDBJ whole genome shotgun (WGS) entry which is preliminary data.</text>
</comment>
<reference evidence="5 6" key="1">
    <citation type="journal article" date="2020" name="Nat. Food">
        <title>A phased Vanilla planifolia genome enables genetic improvement of flavour and production.</title>
        <authorList>
            <person name="Hasing T."/>
            <person name="Tang H."/>
            <person name="Brym M."/>
            <person name="Khazi F."/>
            <person name="Huang T."/>
            <person name="Chambers A.H."/>
        </authorList>
    </citation>
    <scope>NUCLEOTIDE SEQUENCE [LARGE SCALE GENOMIC DNA]</scope>
    <source>
        <tissue evidence="5">Leaf</tissue>
    </source>
</reference>
<dbReference type="AlphaFoldDB" id="A0A835RZ47"/>
<dbReference type="GO" id="GO:0050832">
    <property type="term" value="P:defense response to fungus"/>
    <property type="evidence" value="ECO:0007669"/>
    <property type="project" value="InterPro"/>
</dbReference>
<dbReference type="PROSITE" id="PS51138">
    <property type="entry name" value="ENT"/>
    <property type="match status" value="1"/>
</dbReference>
<organism evidence="5 6">
    <name type="scientific">Vanilla planifolia</name>
    <name type="common">Vanilla</name>
    <dbReference type="NCBI Taxonomy" id="51239"/>
    <lineage>
        <taxon>Eukaryota</taxon>
        <taxon>Viridiplantae</taxon>
        <taxon>Streptophyta</taxon>
        <taxon>Embryophyta</taxon>
        <taxon>Tracheophyta</taxon>
        <taxon>Spermatophyta</taxon>
        <taxon>Magnoliopsida</taxon>
        <taxon>Liliopsida</taxon>
        <taxon>Asparagales</taxon>
        <taxon>Orchidaceae</taxon>
        <taxon>Vanilloideae</taxon>
        <taxon>Vanilleae</taxon>
        <taxon>Vanilla</taxon>
    </lineage>
</organism>